<sequence>MENNTITEIVYLFNLFPKLRKFTNLTNKEYQTIWNTLALYIEDQLLIEKSPEVLGIGIFFTIRSWNERQRILIPQFYPSQKTFSKHPGFKKYKPLNEIKCKNRTNLNFTILSQMCKINREDFEMGLKDIQLYLLHAINKKYDLSLVFGKIGRLKIFPEYIKMKYSVSVLNKLKDAFCEAIEVDDDENNSNENINSNSTENDNKSKNKSELDNNKKIPNSTSKEAIDNSNIKVDQLNNRLIQNTKDLIEDENDKYIEALSMEINNEEFLPFDILNRKAYDKLSESEKKKAIKDLFESFDNYNVQQNNFLKSPMAFHGSENVFKPLIKHNHPFFLIRNNLKKLSHQNNIFPNININRSDPEIKKEEEYIKKAYEVVKPTTPHTHPYCGNRTWKSFNSCPICRQNKSVEINTRKNDEKLEKEFDMYLMKKAEKEKNKEEEYQKELELIRYKQAKEIAQFNKQIGEQKSRAKSPDKTCGSIFSKRPHVKNAILENQKYTKDLKEQIRLKEEEKKRLKMEQELENRLYNQKFLYEFSKDQAVQHLQKLNIQKQQRDSLLFQIEKNRLEKLEKEMEDNLMFKKCSENVFARDEQPLFELQKQKASELYRDQKLLERNKIMVNNLRKQKELKDDIDRLKFSQLLYKRDYNNEKREKYEIRKKLEEYWNEQIRNNDYNNRII</sequence>
<organism evidence="4 5">
    <name type="scientific">Piromyces finnis</name>
    <dbReference type="NCBI Taxonomy" id="1754191"/>
    <lineage>
        <taxon>Eukaryota</taxon>
        <taxon>Fungi</taxon>
        <taxon>Fungi incertae sedis</taxon>
        <taxon>Chytridiomycota</taxon>
        <taxon>Chytridiomycota incertae sedis</taxon>
        <taxon>Neocallimastigomycetes</taxon>
        <taxon>Neocallimastigales</taxon>
        <taxon>Neocallimastigaceae</taxon>
        <taxon>Piromyces</taxon>
    </lineage>
</organism>
<dbReference type="GO" id="GO:0005815">
    <property type="term" value="C:microtubule organizing center"/>
    <property type="evidence" value="ECO:0007669"/>
    <property type="project" value="TreeGrafter"/>
</dbReference>
<dbReference type="InterPro" id="IPR026295">
    <property type="entry name" value="CCD81"/>
</dbReference>
<reference evidence="4 5" key="1">
    <citation type="submission" date="2016-08" db="EMBL/GenBank/DDBJ databases">
        <title>Genomes of anaerobic fungi encode conserved fungal cellulosomes for biomass hydrolysis.</title>
        <authorList>
            <consortium name="DOE Joint Genome Institute"/>
            <person name="Haitjema C.H."/>
            <person name="Gilmore S.P."/>
            <person name="Henske J.K."/>
            <person name="Solomon K.V."/>
            <person name="De Groot R."/>
            <person name="Kuo A."/>
            <person name="Mondo S.J."/>
            <person name="Salamov A.A."/>
            <person name="Labutti K."/>
            <person name="Zhao Z."/>
            <person name="Chiniquy J."/>
            <person name="Barry K."/>
            <person name="Brewer H.M."/>
            <person name="Purvine S.O."/>
            <person name="Wright A.T."/>
            <person name="Boxma B."/>
            <person name="Van Alen T."/>
            <person name="Hackstein J.H."/>
            <person name="Baker S.E."/>
            <person name="Grigoriev I.V."/>
            <person name="O'Malley M.A."/>
        </authorList>
    </citation>
    <scope>NUCLEOTIDE SEQUENCE [LARGE SCALE GENOMIC DNA]</scope>
    <source>
        <strain evidence="5">finn</strain>
    </source>
</reference>
<feature type="coiled-coil region" evidence="1">
    <location>
        <begin position="491"/>
        <end position="518"/>
    </location>
</feature>
<evidence type="ECO:0000313" key="5">
    <source>
        <dbReference type="Proteomes" id="UP000193719"/>
    </source>
</evidence>
<dbReference type="InterPro" id="IPR040673">
    <property type="entry name" value="CCDC81_HU_dom_2"/>
</dbReference>
<dbReference type="EMBL" id="MCFH01000010">
    <property type="protein sequence ID" value="ORX54775.1"/>
    <property type="molecule type" value="Genomic_DNA"/>
</dbReference>
<dbReference type="OrthoDB" id="125906at2759"/>
<evidence type="ECO:0000259" key="3">
    <source>
        <dbReference type="Pfam" id="PF18289"/>
    </source>
</evidence>
<accession>A0A1Y1VF85</accession>
<dbReference type="PANTHER" id="PTHR14362:SF2">
    <property type="entry name" value="COILED-COIL DOMAIN-CONTAINING PROTEIN 81"/>
    <property type="match status" value="1"/>
</dbReference>
<comment type="caution">
    <text evidence="4">The sequence shown here is derived from an EMBL/GenBank/DDBJ whole genome shotgun (WGS) entry which is preliminary data.</text>
</comment>
<gene>
    <name evidence="4" type="ORF">BCR36DRAFT_403185</name>
</gene>
<dbReference type="Proteomes" id="UP000193719">
    <property type="component" value="Unassembled WGS sequence"/>
</dbReference>
<feature type="compositionally biased region" description="Low complexity" evidence="2">
    <location>
        <begin position="189"/>
        <end position="199"/>
    </location>
</feature>
<evidence type="ECO:0000256" key="1">
    <source>
        <dbReference type="SAM" id="Coils"/>
    </source>
</evidence>
<feature type="region of interest" description="Disordered" evidence="2">
    <location>
        <begin position="187"/>
        <end position="223"/>
    </location>
</feature>
<feature type="domain" description="CCDC81 HU" evidence="3">
    <location>
        <begin position="105"/>
        <end position="173"/>
    </location>
</feature>
<protein>
    <recommendedName>
        <fullName evidence="3">CCDC81 HU domain-containing protein</fullName>
    </recommendedName>
</protein>
<dbReference type="AlphaFoldDB" id="A0A1Y1VF85"/>
<evidence type="ECO:0000256" key="2">
    <source>
        <dbReference type="SAM" id="MobiDB-lite"/>
    </source>
</evidence>
<keyword evidence="1" id="KW-0175">Coiled coil</keyword>
<proteinExistence type="predicted"/>
<keyword evidence="5" id="KW-1185">Reference proteome</keyword>
<dbReference type="Pfam" id="PF18289">
    <property type="entry name" value="HU-CCDC81_euk_2"/>
    <property type="match status" value="1"/>
</dbReference>
<evidence type="ECO:0000313" key="4">
    <source>
        <dbReference type="EMBL" id="ORX54775.1"/>
    </source>
</evidence>
<feature type="compositionally biased region" description="Basic and acidic residues" evidence="2">
    <location>
        <begin position="200"/>
        <end position="214"/>
    </location>
</feature>
<dbReference type="PANTHER" id="PTHR14362">
    <property type="entry name" value="COILED-COIL DOMAIN-CONTAINING PROTEIN 81"/>
    <property type="match status" value="1"/>
</dbReference>
<reference evidence="4 5" key="2">
    <citation type="submission" date="2016-08" db="EMBL/GenBank/DDBJ databases">
        <title>Pervasive Adenine N6-methylation of Active Genes in Fungi.</title>
        <authorList>
            <consortium name="DOE Joint Genome Institute"/>
            <person name="Mondo S.J."/>
            <person name="Dannebaum R.O."/>
            <person name="Kuo R.C."/>
            <person name="Labutti K."/>
            <person name="Haridas S."/>
            <person name="Kuo A."/>
            <person name="Salamov A."/>
            <person name="Ahrendt S.R."/>
            <person name="Lipzen A."/>
            <person name="Sullivan W."/>
            <person name="Andreopoulos W.B."/>
            <person name="Clum A."/>
            <person name="Lindquist E."/>
            <person name="Daum C."/>
            <person name="Ramamoorthy G.K."/>
            <person name="Gryganskyi A."/>
            <person name="Culley D."/>
            <person name="Magnuson J.K."/>
            <person name="James T.Y."/>
            <person name="O'Malley M.A."/>
            <person name="Stajich J.E."/>
            <person name="Spatafora J.W."/>
            <person name="Visel A."/>
            <person name="Grigoriev I.V."/>
        </authorList>
    </citation>
    <scope>NUCLEOTIDE SEQUENCE [LARGE SCALE GENOMIC DNA]</scope>
    <source>
        <strain evidence="5">finn</strain>
    </source>
</reference>
<name>A0A1Y1VF85_9FUNG</name>